<proteinExistence type="predicted"/>
<dbReference type="Proteomes" id="UP000010319">
    <property type="component" value="Unassembled WGS sequence"/>
</dbReference>
<dbReference type="EMBL" id="AALC02000014">
    <property type="protein sequence ID" value="EEQ07242.1"/>
    <property type="molecule type" value="Genomic_DNA"/>
</dbReference>
<protein>
    <submittedName>
        <fullName evidence="1">Uncharacterized protein</fullName>
    </submittedName>
</protein>
<reference evidence="1" key="1">
    <citation type="submission" date="2008-12" db="EMBL/GenBank/DDBJ databases">
        <title>Annotation of the Yersinia bercovieri ATCC 43970 genome.</title>
        <authorList>
            <person name="Read T.D."/>
            <person name="Akmal A."/>
            <person name="Bishop-Lilly K."/>
            <person name="Chen P.E."/>
            <person name="Cook C."/>
            <person name="Kiley M.P."/>
            <person name="Lentz S."/>
            <person name="Mateczun A."/>
            <person name="Nagarajan N."/>
            <person name="Nolan N."/>
            <person name="Osborne B.I."/>
            <person name="Pop M."/>
            <person name="Sozhamannan S."/>
            <person name="Stewart A.C."/>
            <person name="Sulakvelidze A."/>
            <person name="Thomason B."/>
            <person name="Willner K."/>
            <person name="Zwick M.E."/>
        </authorList>
    </citation>
    <scope>NUCLEOTIDE SEQUENCE [LARGE SCALE GENOMIC DNA]</scope>
    <source>
        <strain evidence="1">ATCC 43970</strain>
    </source>
</reference>
<accession>A0ABM9Y0Q7</accession>
<organism evidence="1 2">
    <name type="scientific">Yersinia bercovieri ATCC 43970</name>
    <dbReference type="NCBI Taxonomy" id="349968"/>
    <lineage>
        <taxon>Bacteria</taxon>
        <taxon>Pseudomonadati</taxon>
        <taxon>Pseudomonadota</taxon>
        <taxon>Gammaproteobacteria</taxon>
        <taxon>Enterobacterales</taxon>
        <taxon>Yersiniaceae</taxon>
        <taxon>Yersinia</taxon>
    </lineage>
</organism>
<keyword evidence="2" id="KW-1185">Reference proteome</keyword>
<evidence type="ECO:0000313" key="1">
    <source>
        <dbReference type="EMBL" id="EEQ07242.1"/>
    </source>
</evidence>
<name>A0ABM9Y0Q7_YERBE</name>
<sequence>MRYGHGTTHTKGPIDFKAIHDSKIEMFKRFMTAKEIAERNGNVVITPL</sequence>
<evidence type="ECO:0000313" key="2">
    <source>
        <dbReference type="Proteomes" id="UP000010319"/>
    </source>
</evidence>
<gene>
    <name evidence="1" type="ORF">yberc0001_29360</name>
</gene>
<comment type="caution">
    <text evidence="1">The sequence shown here is derived from an EMBL/GenBank/DDBJ whole genome shotgun (WGS) entry which is preliminary data.</text>
</comment>
<dbReference type="RefSeq" id="WP_005273318.1">
    <property type="nucleotide sequence ID" value="NZ_AALC02000014.1"/>
</dbReference>